<feature type="domain" description="Polysaccharide biosynthesis protein CapD-like" evidence="4">
    <location>
        <begin position="284"/>
        <end position="557"/>
    </location>
</feature>
<sequence>MRLPARWRRVLLVAWDCLAWLVALVAFSAVRYDLVLTPAQWRWTVLYTGLAIALQVTVGLATQVYRGRSRTGSFSEAGWLGAVVLLPALPLGAALSLTTDLPRGLALTVPPMALVVMAAGRWALRLLLAGSGAHRDAAATATPALVYGAGEAGHQVARLVDLAADAPYAIVGYLDDDPAKRFLRVEGHRVLGTGADLARRAAERRAETVILAVSRPSPHLLQAVSAVCEQHRLRLVVIPPVREMLGGRMSLEGLRAFNVADLLGRRPVSTDLSAVAGYVADRVVLVTGAGGSIGSELARQLHRLGPRRLVLLDRDESALHATQLSIDGAGLLDTDDTVLCEIRDADALLAVFDRHRPDAVFHAAALKHLPMLERFPHEGWRTNVLGTLNVLRCAHAVGVGRVVNVSTDKAADPSSTLGRTKRVGERLTAWYAHERGLGALSVRFGNVLGSRGSVLYTFRAQIARGGPLTVTHPDVTRYFMTIPEACELVLQAGALGSPGGVLVLDMGEPVRILDVARRMMAEADVEVPIRYTGLRPGEKLHEVLFSAAERGARSVHPLIDQVGVPTLDPALLPQMAVGDPDPTLSLAEDAAGGGRAPAASGAAASARGTR</sequence>
<evidence type="ECO:0000256" key="3">
    <source>
        <dbReference type="SAM" id="Phobius"/>
    </source>
</evidence>
<dbReference type="KEGG" id="prv:G7070_02650"/>
<feature type="transmembrane region" description="Helical" evidence="3">
    <location>
        <begin position="77"/>
        <end position="98"/>
    </location>
</feature>
<dbReference type="InterPro" id="IPR051203">
    <property type="entry name" value="Polysaccharide_Synthase-Rel"/>
</dbReference>
<reference evidence="5 6" key="1">
    <citation type="submission" date="2020-03" db="EMBL/GenBank/DDBJ databases">
        <title>Propioniciclava sp. nov., isolated from Hydrophilus acuminatus.</title>
        <authorList>
            <person name="Hyun D.-W."/>
            <person name="Bae J.-W."/>
        </authorList>
    </citation>
    <scope>NUCLEOTIDE SEQUENCE [LARGE SCALE GENOMIC DNA]</scope>
    <source>
        <strain evidence="5 6">HDW11</strain>
    </source>
</reference>
<feature type="compositionally biased region" description="Low complexity" evidence="2">
    <location>
        <begin position="596"/>
        <end position="610"/>
    </location>
</feature>
<protein>
    <submittedName>
        <fullName evidence="5">Polysaccharide biosynthesis protein</fullName>
    </submittedName>
</protein>
<keyword evidence="6" id="KW-1185">Reference proteome</keyword>
<dbReference type="Proteomes" id="UP000501058">
    <property type="component" value="Chromosome"/>
</dbReference>
<organism evidence="5 6">
    <name type="scientific">Propioniciclava coleopterorum</name>
    <dbReference type="NCBI Taxonomy" id="2714937"/>
    <lineage>
        <taxon>Bacteria</taxon>
        <taxon>Bacillati</taxon>
        <taxon>Actinomycetota</taxon>
        <taxon>Actinomycetes</taxon>
        <taxon>Propionibacteriales</taxon>
        <taxon>Propionibacteriaceae</taxon>
        <taxon>Propioniciclava</taxon>
    </lineage>
</organism>
<keyword evidence="3" id="KW-0812">Transmembrane</keyword>
<feature type="region of interest" description="Disordered" evidence="2">
    <location>
        <begin position="578"/>
        <end position="610"/>
    </location>
</feature>
<keyword evidence="3" id="KW-1133">Transmembrane helix</keyword>
<feature type="transmembrane region" description="Helical" evidence="3">
    <location>
        <begin position="12"/>
        <end position="32"/>
    </location>
</feature>
<dbReference type="EMBL" id="CP049865">
    <property type="protein sequence ID" value="QIK73773.1"/>
    <property type="molecule type" value="Genomic_DNA"/>
</dbReference>
<feature type="transmembrane region" description="Helical" evidence="3">
    <location>
        <begin position="44"/>
        <end position="65"/>
    </location>
</feature>
<dbReference type="Pfam" id="PF13727">
    <property type="entry name" value="CoA_binding_3"/>
    <property type="match status" value="1"/>
</dbReference>
<dbReference type="InterPro" id="IPR036291">
    <property type="entry name" value="NAD(P)-bd_dom_sf"/>
</dbReference>
<evidence type="ECO:0000256" key="2">
    <source>
        <dbReference type="SAM" id="MobiDB-lite"/>
    </source>
</evidence>
<dbReference type="SUPFAM" id="SSF51735">
    <property type="entry name" value="NAD(P)-binding Rossmann-fold domains"/>
    <property type="match status" value="2"/>
</dbReference>
<evidence type="ECO:0000256" key="1">
    <source>
        <dbReference type="ARBA" id="ARBA00007430"/>
    </source>
</evidence>
<evidence type="ECO:0000259" key="4">
    <source>
        <dbReference type="Pfam" id="PF02719"/>
    </source>
</evidence>
<gene>
    <name evidence="5" type="ORF">G7070_02650</name>
</gene>
<dbReference type="Pfam" id="PF02719">
    <property type="entry name" value="Polysacc_synt_2"/>
    <property type="match status" value="1"/>
</dbReference>
<comment type="similarity">
    <text evidence="1">Belongs to the polysaccharide synthase family.</text>
</comment>
<dbReference type="AlphaFoldDB" id="A0A6G7YAF0"/>
<name>A0A6G7YAF0_9ACTN</name>
<dbReference type="Gene3D" id="3.40.50.720">
    <property type="entry name" value="NAD(P)-binding Rossmann-like Domain"/>
    <property type="match status" value="2"/>
</dbReference>
<accession>A0A6G7YAF0</accession>
<dbReference type="PANTHER" id="PTHR43318">
    <property type="entry name" value="UDP-N-ACETYLGLUCOSAMINE 4,6-DEHYDRATASE"/>
    <property type="match status" value="1"/>
</dbReference>
<proteinExistence type="inferred from homology"/>
<evidence type="ECO:0000313" key="6">
    <source>
        <dbReference type="Proteomes" id="UP000501058"/>
    </source>
</evidence>
<dbReference type="CDD" id="cd05237">
    <property type="entry name" value="UDP_invert_4-6DH_SDR_e"/>
    <property type="match status" value="1"/>
</dbReference>
<dbReference type="PANTHER" id="PTHR43318:SF1">
    <property type="entry name" value="POLYSACCHARIDE BIOSYNTHESIS PROTEIN EPSC-RELATED"/>
    <property type="match status" value="1"/>
</dbReference>
<dbReference type="InterPro" id="IPR003869">
    <property type="entry name" value="Polysac_CapD-like"/>
</dbReference>
<keyword evidence="3" id="KW-0472">Membrane</keyword>
<evidence type="ECO:0000313" key="5">
    <source>
        <dbReference type="EMBL" id="QIK73773.1"/>
    </source>
</evidence>